<keyword evidence="3" id="KW-1185">Reference proteome</keyword>
<name>A0A8S1H0X7_9PELO</name>
<keyword evidence="1" id="KW-1133">Transmembrane helix</keyword>
<keyword evidence="1" id="KW-0472">Membrane</keyword>
<comment type="caution">
    <text evidence="2">The sequence shown here is derived from an EMBL/GenBank/DDBJ whole genome shotgun (WGS) entry which is preliminary data.</text>
</comment>
<sequence>MKRDSSEDCEKEVTHMEKLVFKTACKAKPASTSSKMEVDRKISTGTLNRLILVAQALESEVETRRNDDVSATKITFSIRIANMVLLILINVLIFTGFGKYQNKNHDNYQDLRLTADKWTYEPKSDELPETFLFLRLSGQACVTLLEPCHFSLFVFGLEMHYSTCPWLDEYFMLYRESDLSSQCAINGWALAGVSFFPFPLRVPGH</sequence>
<keyword evidence="1" id="KW-0812">Transmembrane</keyword>
<dbReference type="OrthoDB" id="5804949at2759"/>
<evidence type="ECO:0000313" key="2">
    <source>
        <dbReference type="EMBL" id="CAD6189185.1"/>
    </source>
</evidence>
<dbReference type="Proteomes" id="UP000835052">
    <property type="component" value="Unassembled WGS sequence"/>
</dbReference>
<evidence type="ECO:0000256" key="1">
    <source>
        <dbReference type="SAM" id="Phobius"/>
    </source>
</evidence>
<accession>A0A8S1H0X7</accession>
<reference evidence="2" key="1">
    <citation type="submission" date="2020-10" db="EMBL/GenBank/DDBJ databases">
        <authorList>
            <person name="Kikuchi T."/>
        </authorList>
    </citation>
    <scope>NUCLEOTIDE SEQUENCE</scope>
    <source>
        <strain evidence="2">NKZ352</strain>
    </source>
</reference>
<dbReference type="AlphaFoldDB" id="A0A8S1H0X7"/>
<gene>
    <name evidence="2" type="ORF">CAUJ_LOCUS5104</name>
</gene>
<organism evidence="2 3">
    <name type="scientific">Caenorhabditis auriculariae</name>
    <dbReference type="NCBI Taxonomy" id="2777116"/>
    <lineage>
        <taxon>Eukaryota</taxon>
        <taxon>Metazoa</taxon>
        <taxon>Ecdysozoa</taxon>
        <taxon>Nematoda</taxon>
        <taxon>Chromadorea</taxon>
        <taxon>Rhabditida</taxon>
        <taxon>Rhabditina</taxon>
        <taxon>Rhabditomorpha</taxon>
        <taxon>Rhabditoidea</taxon>
        <taxon>Rhabditidae</taxon>
        <taxon>Peloderinae</taxon>
        <taxon>Caenorhabditis</taxon>
    </lineage>
</organism>
<dbReference type="EMBL" id="CAJGYM010000010">
    <property type="protein sequence ID" value="CAD6189185.1"/>
    <property type="molecule type" value="Genomic_DNA"/>
</dbReference>
<proteinExistence type="predicted"/>
<protein>
    <submittedName>
        <fullName evidence="2">Uncharacterized protein</fullName>
    </submittedName>
</protein>
<feature type="transmembrane region" description="Helical" evidence="1">
    <location>
        <begin position="80"/>
        <end position="98"/>
    </location>
</feature>
<evidence type="ECO:0000313" key="3">
    <source>
        <dbReference type="Proteomes" id="UP000835052"/>
    </source>
</evidence>